<evidence type="ECO:0000313" key="12">
    <source>
        <dbReference type="Proteomes" id="UP000515913"/>
    </source>
</evidence>
<dbReference type="GO" id="GO:0055085">
    <property type="term" value="P:transmembrane transport"/>
    <property type="evidence" value="ECO:0007669"/>
    <property type="project" value="InterPro"/>
</dbReference>
<dbReference type="InterPro" id="IPR004338">
    <property type="entry name" value="NqrB/RnfD"/>
</dbReference>
<feature type="transmembrane region" description="Helical" evidence="10">
    <location>
        <begin position="231"/>
        <end position="249"/>
    </location>
</feature>
<feature type="transmembrane region" description="Helical" evidence="10">
    <location>
        <begin position="26"/>
        <end position="59"/>
    </location>
</feature>
<reference evidence="11 12" key="1">
    <citation type="submission" date="2020-08" db="EMBL/GenBank/DDBJ databases">
        <authorList>
            <person name="Liu C."/>
            <person name="Sun Q."/>
        </authorList>
    </citation>
    <scope>NUCLEOTIDE SEQUENCE [LARGE SCALE GENOMIC DNA]</scope>
    <source>
        <strain evidence="11 12">NSJ-57</strain>
    </source>
</reference>
<evidence type="ECO:0000256" key="5">
    <source>
        <dbReference type="ARBA" id="ARBA00022692"/>
    </source>
</evidence>
<dbReference type="Proteomes" id="UP000515913">
    <property type="component" value="Chromosome"/>
</dbReference>
<keyword evidence="9 10" id="KW-0472">Membrane</keyword>
<feature type="transmembrane region" description="Helical" evidence="10">
    <location>
        <begin position="209"/>
        <end position="225"/>
    </location>
</feature>
<comment type="cofactor">
    <cofactor evidence="10">
        <name>FMN</name>
        <dbReference type="ChEBI" id="CHEBI:58210"/>
    </cofactor>
</comment>
<dbReference type="InterPro" id="IPR011303">
    <property type="entry name" value="RnfD_bac"/>
</dbReference>
<keyword evidence="8 10" id="KW-1133">Transmembrane helix</keyword>
<dbReference type="GO" id="GO:0005886">
    <property type="term" value="C:plasma membrane"/>
    <property type="evidence" value="ECO:0007669"/>
    <property type="project" value="UniProtKB-SubCell"/>
</dbReference>
<accession>A0A7G9GVG4</accession>
<evidence type="ECO:0000256" key="7">
    <source>
        <dbReference type="ARBA" id="ARBA00022982"/>
    </source>
</evidence>
<keyword evidence="1 10" id="KW-0813">Transport</keyword>
<organism evidence="11 12">
    <name type="scientific">Fusobacterium hominis</name>
    <dbReference type="NCBI Taxonomy" id="2764326"/>
    <lineage>
        <taxon>Bacteria</taxon>
        <taxon>Fusobacteriati</taxon>
        <taxon>Fusobacteriota</taxon>
        <taxon>Fusobacteriia</taxon>
        <taxon>Fusobacteriales</taxon>
        <taxon>Fusobacteriaceae</taxon>
        <taxon>Fusobacterium</taxon>
    </lineage>
</organism>
<sequence length="315" mass="33994">MTNILKMGPSPHIRTSETVEKVMYDVIIALIPAFLFAVYVFGIRALIVTAVSILTCMVTEFICQKIMKQEVSVFDGSAILTGILFAFVIPVIMPLPYVIVGCVVSIGLGKMVFGGLGHNVFNPALVGRAFVQASWPVAITTFAYDGKGGATVLDAMKRGISLDSSLIADGGNYYMQAFVGKMGGCLGEVSALALLVGGLYLIYKKQIDWRVPAIIIGTVFVLTWAMGGDPIMHIFSGGLFLGAFFMATDMVTSPYTTKGKVIFAFFLGLLISLIRMKGGYPEGVAYSILIMNGFVPLINRYTKPKKFGEVKANEK</sequence>
<keyword evidence="4 10" id="KW-0288">FMN</keyword>
<feature type="transmembrane region" description="Helical" evidence="10">
    <location>
        <begin position="95"/>
        <end position="113"/>
    </location>
</feature>
<dbReference type="AlphaFoldDB" id="A0A7G9GVG4"/>
<evidence type="ECO:0000256" key="3">
    <source>
        <dbReference type="ARBA" id="ARBA00022630"/>
    </source>
</evidence>
<evidence type="ECO:0000256" key="1">
    <source>
        <dbReference type="ARBA" id="ARBA00022448"/>
    </source>
</evidence>
<comment type="subunit">
    <text evidence="10">The complex is composed of six subunits: RnfA, RnfB, RnfC, RnfD, RnfE and RnfG.</text>
</comment>
<dbReference type="GO" id="GO:0022900">
    <property type="term" value="P:electron transport chain"/>
    <property type="evidence" value="ECO:0007669"/>
    <property type="project" value="UniProtKB-UniRule"/>
</dbReference>
<dbReference type="PANTHER" id="PTHR30578">
    <property type="entry name" value="ELECTRON TRANSPORT COMPLEX PROTEIN RNFD"/>
    <property type="match status" value="1"/>
</dbReference>
<dbReference type="HAMAP" id="MF_00462">
    <property type="entry name" value="RsxD_RnfD"/>
    <property type="match status" value="1"/>
</dbReference>
<evidence type="ECO:0000313" key="11">
    <source>
        <dbReference type="EMBL" id="QNM14796.1"/>
    </source>
</evidence>
<dbReference type="Pfam" id="PF03116">
    <property type="entry name" value="NQR2_RnfD_RnfE"/>
    <property type="match status" value="1"/>
</dbReference>
<feature type="transmembrane region" description="Helical" evidence="10">
    <location>
        <begin position="125"/>
        <end position="144"/>
    </location>
</feature>
<evidence type="ECO:0000256" key="9">
    <source>
        <dbReference type="ARBA" id="ARBA00023136"/>
    </source>
</evidence>
<keyword evidence="2 10" id="KW-0597">Phosphoprotein</keyword>
<keyword evidence="7 10" id="KW-0249">Electron transport</keyword>
<dbReference type="RefSeq" id="WP_101474346.1">
    <property type="nucleotide sequence ID" value="NZ_CP060637.1"/>
</dbReference>
<dbReference type="EC" id="7.-.-.-" evidence="10"/>
<keyword evidence="10" id="KW-1003">Cell membrane</keyword>
<evidence type="ECO:0000256" key="4">
    <source>
        <dbReference type="ARBA" id="ARBA00022643"/>
    </source>
</evidence>
<name>A0A7G9GVG4_9FUSO</name>
<feature type="transmembrane region" description="Helical" evidence="10">
    <location>
        <begin position="71"/>
        <end position="89"/>
    </location>
</feature>
<proteinExistence type="inferred from homology"/>
<comment type="similarity">
    <text evidence="10">Belongs to the NqrB/RnfD family.</text>
</comment>
<evidence type="ECO:0000256" key="6">
    <source>
        <dbReference type="ARBA" id="ARBA00022967"/>
    </source>
</evidence>
<feature type="transmembrane region" description="Helical" evidence="10">
    <location>
        <begin position="178"/>
        <end position="202"/>
    </location>
</feature>
<comment type="subcellular location">
    <subcellularLocation>
        <location evidence="10">Cell membrane</location>
        <topology evidence="10">Multi-pass membrane protein</topology>
    </subcellularLocation>
</comment>
<protein>
    <recommendedName>
        <fullName evidence="10">Ion-translocating oxidoreductase complex subunit D</fullName>
        <ecNumber evidence="10">7.-.-.-</ecNumber>
    </recommendedName>
    <alternativeName>
        <fullName evidence="10">Rnf electron transport complex subunit D</fullName>
    </alternativeName>
</protein>
<evidence type="ECO:0000256" key="2">
    <source>
        <dbReference type="ARBA" id="ARBA00022553"/>
    </source>
</evidence>
<feature type="transmembrane region" description="Helical" evidence="10">
    <location>
        <begin position="284"/>
        <end position="302"/>
    </location>
</feature>
<dbReference type="NCBIfam" id="TIGR01946">
    <property type="entry name" value="rnfD"/>
    <property type="match status" value="1"/>
</dbReference>
<keyword evidence="5 10" id="KW-0812">Transmembrane</keyword>
<keyword evidence="6 10" id="KW-1278">Translocase</keyword>
<keyword evidence="12" id="KW-1185">Reference proteome</keyword>
<comment type="function">
    <text evidence="10">Part of a membrane-bound complex that couples electron transfer with translocation of ions across the membrane.</text>
</comment>
<dbReference type="KEGG" id="fho:H9Q81_07480"/>
<evidence type="ECO:0000256" key="10">
    <source>
        <dbReference type="HAMAP-Rule" id="MF_00462"/>
    </source>
</evidence>
<evidence type="ECO:0000256" key="8">
    <source>
        <dbReference type="ARBA" id="ARBA00022989"/>
    </source>
</evidence>
<dbReference type="EMBL" id="CP060637">
    <property type="protein sequence ID" value="QNM14796.1"/>
    <property type="molecule type" value="Genomic_DNA"/>
</dbReference>
<dbReference type="PANTHER" id="PTHR30578:SF0">
    <property type="entry name" value="ION-TRANSLOCATING OXIDOREDUCTASE COMPLEX SUBUNIT D"/>
    <property type="match status" value="1"/>
</dbReference>
<feature type="modified residue" description="FMN phosphoryl threonine" evidence="10">
    <location>
        <position position="151"/>
    </location>
</feature>
<keyword evidence="3 10" id="KW-0285">Flavoprotein</keyword>
<feature type="transmembrane region" description="Helical" evidence="10">
    <location>
        <begin position="261"/>
        <end position="278"/>
    </location>
</feature>
<gene>
    <name evidence="10" type="primary">rnfD</name>
    <name evidence="11" type="ORF">H9Q81_07480</name>
</gene>